<feature type="compositionally biased region" description="Basic and acidic residues" evidence="5">
    <location>
        <begin position="11"/>
        <end position="21"/>
    </location>
</feature>
<dbReference type="InterPro" id="IPR038765">
    <property type="entry name" value="Papain-like_cys_pep_sf"/>
</dbReference>
<keyword evidence="3" id="KW-0378">Hydrolase</keyword>
<dbReference type="EMBL" id="MU004412">
    <property type="protein sequence ID" value="KAF2651984.1"/>
    <property type="molecule type" value="Genomic_DNA"/>
</dbReference>
<dbReference type="GO" id="GO:0008234">
    <property type="term" value="F:cysteine-type peptidase activity"/>
    <property type="evidence" value="ECO:0007669"/>
    <property type="project" value="UniProtKB-KW"/>
</dbReference>
<dbReference type="PANTHER" id="PTHR46468">
    <property type="entry name" value="SENTRIN-SPECIFIC PROTEASE 8"/>
    <property type="match status" value="1"/>
</dbReference>
<comment type="similarity">
    <text evidence="1">Belongs to the peptidase C48 family.</text>
</comment>
<reference evidence="7" key="1">
    <citation type="journal article" date="2020" name="Stud. Mycol.">
        <title>101 Dothideomycetes genomes: a test case for predicting lifestyles and emergence of pathogens.</title>
        <authorList>
            <person name="Haridas S."/>
            <person name="Albert R."/>
            <person name="Binder M."/>
            <person name="Bloem J."/>
            <person name="Labutti K."/>
            <person name="Salamov A."/>
            <person name="Andreopoulos B."/>
            <person name="Baker S."/>
            <person name="Barry K."/>
            <person name="Bills G."/>
            <person name="Bluhm B."/>
            <person name="Cannon C."/>
            <person name="Castanera R."/>
            <person name="Culley D."/>
            <person name="Daum C."/>
            <person name="Ezra D."/>
            <person name="Gonzalez J."/>
            <person name="Henrissat B."/>
            <person name="Kuo A."/>
            <person name="Liang C."/>
            <person name="Lipzen A."/>
            <person name="Lutzoni F."/>
            <person name="Magnuson J."/>
            <person name="Mondo S."/>
            <person name="Nolan M."/>
            <person name="Ohm R."/>
            <person name="Pangilinan J."/>
            <person name="Park H.-J."/>
            <person name="Ramirez L."/>
            <person name="Alfaro M."/>
            <person name="Sun H."/>
            <person name="Tritt A."/>
            <person name="Yoshinaga Y."/>
            <person name="Zwiers L.-H."/>
            <person name="Turgeon B."/>
            <person name="Goodwin S."/>
            <person name="Spatafora J."/>
            <person name="Crous P."/>
            <person name="Grigoriev I."/>
        </authorList>
    </citation>
    <scope>NUCLEOTIDE SEQUENCE</scope>
    <source>
        <strain evidence="7">CBS 122681</strain>
    </source>
</reference>
<feature type="domain" description="Ubiquitin-like protease family profile" evidence="6">
    <location>
        <begin position="172"/>
        <end position="357"/>
    </location>
</feature>
<dbReference type="Proteomes" id="UP000799324">
    <property type="component" value="Unassembled WGS sequence"/>
</dbReference>
<dbReference type="PANTHER" id="PTHR46468:SF1">
    <property type="entry name" value="SENTRIN-SPECIFIC PROTEASE 8"/>
    <property type="match status" value="1"/>
</dbReference>
<evidence type="ECO:0000256" key="4">
    <source>
        <dbReference type="ARBA" id="ARBA00022807"/>
    </source>
</evidence>
<gene>
    <name evidence="7" type="ORF">K491DRAFT_760677</name>
</gene>
<protein>
    <recommendedName>
        <fullName evidence="6">Ubiquitin-like protease family profile domain-containing protein</fullName>
    </recommendedName>
</protein>
<dbReference type="InterPro" id="IPR003653">
    <property type="entry name" value="Peptidase_C48_C"/>
</dbReference>
<evidence type="ECO:0000256" key="5">
    <source>
        <dbReference type="SAM" id="MobiDB-lite"/>
    </source>
</evidence>
<organism evidence="7 8">
    <name type="scientific">Lophiostoma macrostomum CBS 122681</name>
    <dbReference type="NCBI Taxonomy" id="1314788"/>
    <lineage>
        <taxon>Eukaryota</taxon>
        <taxon>Fungi</taxon>
        <taxon>Dikarya</taxon>
        <taxon>Ascomycota</taxon>
        <taxon>Pezizomycotina</taxon>
        <taxon>Dothideomycetes</taxon>
        <taxon>Pleosporomycetidae</taxon>
        <taxon>Pleosporales</taxon>
        <taxon>Lophiostomataceae</taxon>
        <taxon>Lophiostoma</taxon>
    </lineage>
</organism>
<dbReference type="Pfam" id="PF02902">
    <property type="entry name" value="Peptidase_C48"/>
    <property type="match status" value="1"/>
</dbReference>
<proteinExistence type="inferred from homology"/>
<name>A0A6A6T0B9_9PLEO</name>
<keyword evidence="4" id="KW-0788">Thiol protease</keyword>
<dbReference type="Gene3D" id="3.40.395.10">
    <property type="entry name" value="Adenoviral Proteinase, Chain A"/>
    <property type="match status" value="1"/>
</dbReference>
<feature type="region of interest" description="Disordered" evidence="5">
    <location>
        <begin position="425"/>
        <end position="481"/>
    </location>
</feature>
<keyword evidence="8" id="KW-1185">Reference proteome</keyword>
<accession>A0A6A6T0B9</accession>
<evidence type="ECO:0000256" key="3">
    <source>
        <dbReference type="ARBA" id="ARBA00022801"/>
    </source>
</evidence>
<feature type="compositionally biased region" description="Basic and acidic residues" evidence="5">
    <location>
        <begin position="426"/>
        <end position="437"/>
    </location>
</feature>
<dbReference type="SUPFAM" id="SSF54001">
    <property type="entry name" value="Cysteine proteinases"/>
    <property type="match status" value="1"/>
</dbReference>
<evidence type="ECO:0000259" key="6">
    <source>
        <dbReference type="PROSITE" id="PS50600"/>
    </source>
</evidence>
<sequence>MTRSDISNLEKIPRTAKEEHYKRSRSCPKTKNFQLYRSKKAFVIAERGEHRAGLIPTQVPESTSAEVIRNLRKRRYSVDVNAPSKLENKRPKMTRAWAIDDTNDKLEVCPLNFARESVASVPVYNEAEPMRQRERSTAFPDPRRYWNLYQFDTLQDTDVPSDSSCHLDLPGSSINNEDFLNIRKFDIDGWLTDNSVDVPLELLSRKYKCQEHGIEIVQSLMAVQLYQIYRWGDSNRDNFAGYGLERERLSSSRHVFIPMNDGIDEISNEGSGCGLHWSFVYIDRELCQATYIDSLFAFDAYHQRLAAAVVDAMGTLLEEDYEFSIDWNSPDQLKDNRSPVFDIGPCGPFVIETIRILVAWIRGEQDAGNELDMIWLPDGFGEEYRFDSKRIREGIFADIARARMEETAKKLAKQHDEAALAGVKGNELEKEGHRQVEEASEPIVAGQESSGEEDAEGLVFVTPPTSVSSSFEADQAKIEDE</sequence>
<evidence type="ECO:0000256" key="2">
    <source>
        <dbReference type="ARBA" id="ARBA00022670"/>
    </source>
</evidence>
<dbReference type="AlphaFoldDB" id="A0A6A6T0B9"/>
<evidence type="ECO:0000313" key="8">
    <source>
        <dbReference type="Proteomes" id="UP000799324"/>
    </source>
</evidence>
<dbReference type="OrthoDB" id="3687719at2759"/>
<dbReference type="GO" id="GO:0006508">
    <property type="term" value="P:proteolysis"/>
    <property type="evidence" value="ECO:0007669"/>
    <property type="project" value="UniProtKB-KW"/>
</dbReference>
<feature type="region of interest" description="Disordered" evidence="5">
    <location>
        <begin position="1"/>
        <end position="25"/>
    </location>
</feature>
<feature type="compositionally biased region" description="Low complexity" evidence="5">
    <location>
        <begin position="459"/>
        <end position="471"/>
    </location>
</feature>
<dbReference type="PROSITE" id="PS50600">
    <property type="entry name" value="ULP_PROTEASE"/>
    <property type="match status" value="1"/>
</dbReference>
<dbReference type="GO" id="GO:0000338">
    <property type="term" value="P:protein deneddylation"/>
    <property type="evidence" value="ECO:0007669"/>
    <property type="project" value="TreeGrafter"/>
</dbReference>
<dbReference type="GO" id="GO:0019784">
    <property type="term" value="F:deNEDDylase activity"/>
    <property type="evidence" value="ECO:0007669"/>
    <property type="project" value="InterPro"/>
</dbReference>
<evidence type="ECO:0000313" key="7">
    <source>
        <dbReference type="EMBL" id="KAF2651984.1"/>
    </source>
</evidence>
<keyword evidence="2" id="KW-0645">Protease</keyword>
<dbReference type="InterPro" id="IPR044613">
    <property type="entry name" value="Nep1/2-like"/>
</dbReference>
<evidence type="ECO:0000256" key="1">
    <source>
        <dbReference type="ARBA" id="ARBA00005234"/>
    </source>
</evidence>